<reference evidence="3 4" key="1">
    <citation type="submission" date="2020-05" db="EMBL/GenBank/DDBJ databases">
        <title>WGS assembly of Panicum virgatum.</title>
        <authorList>
            <person name="Lovell J.T."/>
            <person name="Jenkins J."/>
            <person name="Shu S."/>
            <person name="Juenger T.E."/>
            <person name="Schmutz J."/>
        </authorList>
    </citation>
    <scope>NUCLEOTIDE SEQUENCE [LARGE SCALE GENOMIC DNA]</scope>
    <source>
        <strain evidence="4">cv. AP13</strain>
    </source>
</reference>
<feature type="compositionally biased region" description="Polar residues" evidence="2">
    <location>
        <begin position="31"/>
        <end position="47"/>
    </location>
</feature>
<dbReference type="SUPFAM" id="SSF48371">
    <property type="entry name" value="ARM repeat"/>
    <property type="match status" value="1"/>
</dbReference>
<dbReference type="EMBL" id="CM029037">
    <property type="protein sequence ID" value="KAG2658490.1"/>
    <property type="molecule type" value="Genomic_DNA"/>
</dbReference>
<feature type="compositionally biased region" description="Basic and acidic residues" evidence="2">
    <location>
        <begin position="152"/>
        <end position="165"/>
    </location>
</feature>
<dbReference type="InterPro" id="IPR016024">
    <property type="entry name" value="ARM-type_fold"/>
</dbReference>
<keyword evidence="4" id="KW-1185">Reference proteome</keyword>
<evidence type="ECO:0000313" key="4">
    <source>
        <dbReference type="Proteomes" id="UP000823388"/>
    </source>
</evidence>
<feature type="compositionally biased region" description="Polar residues" evidence="2">
    <location>
        <begin position="74"/>
        <end position="90"/>
    </location>
</feature>
<keyword evidence="1" id="KW-0833">Ubl conjugation pathway</keyword>
<accession>A0A8T0XEL0</accession>
<gene>
    <name evidence="3" type="ORF">PVAP13_1KG255700</name>
</gene>
<evidence type="ECO:0000313" key="3">
    <source>
        <dbReference type="EMBL" id="KAG2658490.1"/>
    </source>
</evidence>
<feature type="region of interest" description="Disordered" evidence="2">
    <location>
        <begin position="25"/>
        <end position="92"/>
    </location>
</feature>
<dbReference type="PANTHER" id="PTHR23315:SF260">
    <property type="entry name" value="U-BOX DOMAIN-CONTAINING PROTEIN 73"/>
    <property type="match status" value="1"/>
</dbReference>
<feature type="region of interest" description="Disordered" evidence="2">
    <location>
        <begin position="143"/>
        <end position="177"/>
    </location>
</feature>
<sequence length="618" mass="68250">MSRRPRLATPYHVAWASLKPPSPLLYIVRNPTASSPLSPRNKLANQEPSSTGPPPPLPSLRRGEAPRGTGAMSDGSSSTGPQRSPRVPSSNEEKLLRAVERAIARSYAAKQAAKPAEATANVSPWRRLFRKVIKEIKIGPATSKSASALPRMRQEERERPKKDTTWHPSEAGAEGDGVQVVHAADRPGYAAMMKSALARIQAGEAGGAEAFAEMEQALKGLMDVSFKALDRPMLPAEFMSKWSCANNENWSRMDIIADPLILTSGNSIDRFSHQLSSTNAGERLLTIPNHLLRDVITAWCLDHAIPPPSAPATSVASEDARPSEEEMQMLLENLSVHSVEQREEGLHKIQLLSTFSKGVNPCLDQWRDLLPKLMGLHKKWKSTWTRDLEEKRVTIMLNLSLHSPNREILAEDEQLPEALMETIEKALELGYPLTVTCKVSSLVAILSEYNTFRRKVVEMGGIEMLGLLLRSRDALLRNEASAAILALCTDDATALSHVPNASLVECLSDGVVTDESLLLLERTLHRESVRDWIVSSVAVLMKVITKHGVGYVTSRGIQTAVGLIYHAVQWEDGRRRLETARTLPDFVEVLRNLKTKEMPPERVFEIDSILMIAFAVAD</sequence>
<dbReference type="AlphaFoldDB" id="A0A8T0XEL0"/>
<evidence type="ECO:0000256" key="2">
    <source>
        <dbReference type="SAM" id="MobiDB-lite"/>
    </source>
</evidence>
<comment type="caution">
    <text evidence="3">The sequence shown here is derived from an EMBL/GenBank/DDBJ whole genome shotgun (WGS) entry which is preliminary data.</text>
</comment>
<name>A0A8T0XEL0_PANVG</name>
<dbReference type="PANTHER" id="PTHR23315">
    <property type="entry name" value="U BOX DOMAIN-CONTAINING"/>
    <property type="match status" value="1"/>
</dbReference>
<protein>
    <recommendedName>
        <fullName evidence="5">RING-type E3 ubiquitin transferase</fullName>
    </recommendedName>
</protein>
<dbReference type="InterPro" id="IPR011989">
    <property type="entry name" value="ARM-like"/>
</dbReference>
<dbReference type="Gene3D" id="1.25.10.10">
    <property type="entry name" value="Leucine-rich Repeat Variant"/>
    <property type="match status" value="1"/>
</dbReference>
<evidence type="ECO:0008006" key="5">
    <source>
        <dbReference type="Google" id="ProtNLM"/>
    </source>
</evidence>
<proteinExistence type="predicted"/>
<organism evidence="3 4">
    <name type="scientific">Panicum virgatum</name>
    <name type="common">Blackwell switchgrass</name>
    <dbReference type="NCBI Taxonomy" id="38727"/>
    <lineage>
        <taxon>Eukaryota</taxon>
        <taxon>Viridiplantae</taxon>
        <taxon>Streptophyta</taxon>
        <taxon>Embryophyta</taxon>
        <taxon>Tracheophyta</taxon>
        <taxon>Spermatophyta</taxon>
        <taxon>Magnoliopsida</taxon>
        <taxon>Liliopsida</taxon>
        <taxon>Poales</taxon>
        <taxon>Poaceae</taxon>
        <taxon>PACMAD clade</taxon>
        <taxon>Panicoideae</taxon>
        <taxon>Panicodae</taxon>
        <taxon>Paniceae</taxon>
        <taxon>Panicinae</taxon>
        <taxon>Panicum</taxon>
        <taxon>Panicum sect. Hiantes</taxon>
    </lineage>
</organism>
<dbReference type="Proteomes" id="UP000823388">
    <property type="component" value="Chromosome 1K"/>
</dbReference>
<dbReference type="OrthoDB" id="655609at2759"/>
<evidence type="ECO:0000256" key="1">
    <source>
        <dbReference type="ARBA" id="ARBA00022786"/>
    </source>
</evidence>